<dbReference type="AlphaFoldDB" id="A0A7G9YNN8"/>
<protein>
    <recommendedName>
        <fullName evidence="2">Polymerase nucleotidyl transferase domain-containing protein</fullName>
    </recommendedName>
</protein>
<name>A0A7G9YNN8_9EURY</name>
<proteinExistence type="predicted"/>
<dbReference type="SUPFAM" id="SSF81301">
    <property type="entry name" value="Nucleotidyltransferase"/>
    <property type="match status" value="1"/>
</dbReference>
<evidence type="ECO:0000313" key="1">
    <source>
        <dbReference type="EMBL" id="QNO49622.1"/>
    </source>
</evidence>
<sequence length="89" mass="10208">MAVYETVKENFQVFGSLLRELRGRLIEGRGHPRGCGTYVVETLRVYKKEIKEMYNVRRMSVFGAYTRGEQKATSSIDVLAGFGKYTFDT</sequence>
<gene>
    <name evidence="1" type="ORF">AIHMFPNM_00024</name>
</gene>
<dbReference type="EMBL" id="MT631384">
    <property type="protein sequence ID" value="QNO49622.1"/>
    <property type="molecule type" value="Genomic_DNA"/>
</dbReference>
<accession>A0A7G9YNN8</accession>
<dbReference type="InterPro" id="IPR043519">
    <property type="entry name" value="NT_sf"/>
</dbReference>
<reference evidence="1" key="1">
    <citation type="submission" date="2020-06" db="EMBL/GenBank/DDBJ databases">
        <title>Unique genomic features of the anaerobic methanotrophic archaea.</title>
        <authorList>
            <person name="Chadwick G.L."/>
            <person name="Skennerton C.T."/>
            <person name="Laso-Perez R."/>
            <person name="Leu A.O."/>
            <person name="Speth D.R."/>
            <person name="Yu H."/>
            <person name="Morgan-Lang C."/>
            <person name="Hatzenpichler R."/>
            <person name="Goudeau D."/>
            <person name="Malmstrom R."/>
            <person name="Brazelton W.J."/>
            <person name="Woyke T."/>
            <person name="Hallam S.J."/>
            <person name="Tyson G.W."/>
            <person name="Wegener G."/>
            <person name="Boetius A."/>
            <person name="Orphan V."/>
        </authorList>
    </citation>
    <scope>NUCLEOTIDE SEQUENCE</scope>
</reference>
<dbReference type="Gene3D" id="3.30.460.10">
    <property type="entry name" value="Beta Polymerase, domain 2"/>
    <property type="match status" value="1"/>
</dbReference>
<organism evidence="1">
    <name type="scientific">Candidatus Methanogaster sp. ANME-2c ERB4</name>
    <dbReference type="NCBI Taxonomy" id="2759911"/>
    <lineage>
        <taxon>Archaea</taxon>
        <taxon>Methanobacteriati</taxon>
        <taxon>Methanobacteriota</taxon>
        <taxon>Stenosarchaea group</taxon>
        <taxon>Methanomicrobia</taxon>
        <taxon>Methanosarcinales</taxon>
        <taxon>ANME-2 cluster</taxon>
        <taxon>Candidatus Methanogasteraceae</taxon>
        <taxon>Candidatus Methanogaster</taxon>
    </lineage>
</organism>
<evidence type="ECO:0008006" key="2">
    <source>
        <dbReference type="Google" id="ProtNLM"/>
    </source>
</evidence>